<evidence type="ECO:0000256" key="8">
    <source>
        <dbReference type="ARBA" id="ARBA00023049"/>
    </source>
</evidence>
<dbReference type="InterPro" id="IPR018497">
    <property type="entry name" value="Peptidase_M13_C"/>
</dbReference>
<evidence type="ECO:0000313" key="12">
    <source>
        <dbReference type="EnsemblMetazoa" id="XP_016970848.2"/>
    </source>
</evidence>
<evidence type="ECO:0008006" key="14">
    <source>
        <dbReference type="Google" id="ProtNLM"/>
    </source>
</evidence>
<dbReference type="PANTHER" id="PTHR11733:SF237">
    <property type="entry name" value="NEPRILYSIN-LIKE 4"/>
    <property type="match status" value="1"/>
</dbReference>
<dbReference type="InterPro" id="IPR024079">
    <property type="entry name" value="MetalloPept_cat_dom_sf"/>
</dbReference>
<evidence type="ECO:0000259" key="11">
    <source>
        <dbReference type="Pfam" id="PF05649"/>
    </source>
</evidence>
<keyword evidence="6" id="KW-0378">Hydrolase</keyword>
<dbReference type="EnsemblMetazoa" id="XM_017115359.2">
    <property type="protein sequence ID" value="XP_016970848.2"/>
    <property type="gene ID" value="LOC108038531"/>
</dbReference>
<comment type="subcellular location">
    <subcellularLocation>
        <location evidence="2">Cell membrane</location>
        <topology evidence="2">Single-pass type II membrane protein</topology>
    </subcellularLocation>
</comment>
<reference evidence="13" key="1">
    <citation type="journal article" date="2021" name="Elife">
        <title>Highly contiguous assemblies of 101 drosophilid genomes.</title>
        <authorList>
            <person name="Kim B.Y."/>
            <person name="Wang J.R."/>
            <person name="Miller D.E."/>
            <person name="Barmina O."/>
            <person name="Delaney E."/>
            <person name="Thompson A."/>
            <person name="Comeault A.A."/>
            <person name="Peede D."/>
            <person name="D'Agostino E.R."/>
            <person name="Pelaez J."/>
            <person name="Aguilar J.M."/>
            <person name="Haji D."/>
            <person name="Matsunaga T."/>
            <person name="Armstrong E.E."/>
            <person name="Zych M."/>
            <person name="Ogawa Y."/>
            <person name="Stamenkovic-Radak M."/>
            <person name="Jelic M."/>
            <person name="Veselinovic M.S."/>
            <person name="Tanaskovic M."/>
            <person name="Eric P."/>
            <person name="Gao J.J."/>
            <person name="Katoh T.K."/>
            <person name="Toda M.J."/>
            <person name="Watabe H."/>
            <person name="Watada M."/>
            <person name="Davis J.S."/>
            <person name="Moyle L.C."/>
            <person name="Manoli G."/>
            <person name="Bertolini E."/>
            <person name="Kostal V."/>
            <person name="Hawley R.S."/>
            <person name="Takahashi A."/>
            <person name="Jones C.D."/>
            <person name="Price D.K."/>
            <person name="Whiteman N."/>
            <person name="Kopp A."/>
            <person name="Matute D.R."/>
            <person name="Petrov D.A."/>
        </authorList>
    </citation>
    <scope>NUCLEOTIDE SEQUENCE [LARGE SCALE GENOMIC DNA]</scope>
</reference>
<evidence type="ECO:0000256" key="1">
    <source>
        <dbReference type="ARBA" id="ARBA00001947"/>
    </source>
</evidence>
<proteinExistence type="inferred from homology"/>
<feature type="signal peptide" evidence="9">
    <location>
        <begin position="1"/>
        <end position="18"/>
    </location>
</feature>
<evidence type="ECO:0000256" key="2">
    <source>
        <dbReference type="ARBA" id="ARBA00004401"/>
    </source>
</evidence>
<dbReference type="RefSeq" id="XP_016970848.2">
    <property type="nucleotide sequence ID" value="XM_017115359.2"/>
</dbReference>
<dbReference type="PROSITE" id="PS51885">
    <property type="entry name" value="NEPRILYSIN"/>
    <property type="match status" value="1"/>
</dbReference>
<evidence type="ECO:0000313" key="13">
    <source>
        <dbReference type="Proteomes" id="UP001652680"/>
    </source>
</evidence>
<accession>A0ABM5GX24</accession>
<comment type="similarity">
    <text evidence="3">Belongs to the peptidase M13 family.</text>
</comment>
<keyword evidence="9" id="KW-0732">Signal</keyword>
<dbReference type="Pfam" id="PF05649">
    <property type="entry name" value="Peptidase_M13_N"/>
    <property type="match status" value="1"/>
</dbReference>
<dbReference type="GeneID" id="108038531"/>
<dbReference type="Pfam" id="PF01431">
    <property type="entry name" value="Peptidase_M13"/>
    <property type="match status" value="1"/>
</dbReference>
<keyword evidence="5" id="KW-0479">Metal-binding</keyword>
<name>A0ABM5GX24_DRORH</name>
<sequence length="652" mass="75547">MVKSLWTAFLLLSSATFGTHFPVKKNILDQSCPYLDSCNSTINENQIETLLTYVDSQINPCDDFYAYACGKWREKHGVHTTATTISETQINRQYEDLFSYLLRNLSAPEHGYPFYGKLLTHYQNCTDLERPNLRRYLDLLGQDLLSSLSSTHWMNILAVLGRYGYHGHFVQMEVRWHNASHHMIFLLPHNRHVNLSLTSEIYSALSDVGSSWPPLDQMQEQFKNLEQNLVRLAKSHSADDTFRNYSLDQIRKEVTGLEWDDAFRMQLGRSLVADHVFQVDDLVAIKGLAEYLNKTDILLLNRYSLARFLSHLLELPHNPMANWVNGKMPRGRVCIRHMRRSLYLPMNYVYERSFYARRRSADELVINRVFKQLQNQLEMRVQRNPFNLSQDLVNSLKAKVHDMRINVGNLPPNVSEKFYRDSDQRWSVGRDFYENHLNSLLYYYTLVADLEGSTNPKERGIWYSFNMHTPEFPDNIDATPYFYCLGNIIIVPYSYLTLPFFHAGFWPALLYGDLGNTLGHEMMHALDTDLVDYDAQGNLKNFSDQLGQVELYNRAVGCLNSSAVMLNERTSDVSGSRLALQTYGGNWLYQLDNGRLYFLQFAHFFCGDEGDQYHDSGSQRLNYSLSQMPQFAEIFACQSGTSMTSADQCPFW</sequence>
<dbReference type="Gene3D" id="1.10.1380.10">
    <property type="entry name" value="Neutral endopeptidase , domain2"/>
    <property type="match status" value="1"/>
</dbReference>
<protein>
    <recommendedName>
        <fullName evidence="14">Endothelin-converting enzyme-like 1</fullName>
    </recommendedName>
</protein>
<reference evidence="12" key="2">
    <citation type="submission" date="2025-05" db="UniProtKB">
        <authorList>
            <consortium name="EnsemblMetazoa"/>
        </authorList>
    </citation>
    <scope>IDENTIFICATION</scope>
</reference>
<dbReference type="EnsemblMetazoa" id="XM_044460755.1">
    <property type="protein sequence ID" value="XP_044316690.1"/>
    <property type="gene ID" value="LOC108038531"/>
</dbReference>
<evidence type="ECO:0000256" key="6">
    <source>
        <dbReference type="ARBA" id="ARBA00022801"/>
    </source>
</evidence>
<feature type="domain" description="Peptidase M13 N-terminal" evidence="11">
    <location>
        <begin position="60"/>
        <end position="408"/>
    </location>
</feature>
<feature type="domain" description="Peptidase M13 C-terminal" evidence="10">
    <location>
        <begin position="485"/>
        <end position="649"/>
    </location>
</feature>
<evidence type="ECO:0000256" key="5">
    <source>
        <dbReference type="ARBA" id="ARBA00022723"/>
    </source>
</evidence>
<keyword evidence="4" id="KW-0645">Protease</keyword>
<comment type="cofactor">
    <cofactor evidence="1">
        <name>Zn(2+)</name>
        <dbReference type="ChEBI" id="CHEBI:29105"/>
    </cofactor>
</comment>
<evidence type="ECO:0000256" key="4">
    <source>
        <dbReference type="ARBA" id="ARBA00022670"/>
    </source>
</evidence>
<dbReference type="Proteomes" id="UP001652680">
    <property type="component" value="Unassembled WGS sequence"/>
</dbReference>
<dbReference type="InterPro" id="IPR000718">
    <property type="entry name" value="Peptidase_M13"/>
</dbReference>
<evidence type="ECO:0000256" key="9">
    <source>
        <dbReference type="SAM" id="SignalP"/>
    </source>
</evidence>
<feature type="chain" id="PRO_5045028261" description="Endothelin-converting enzyme-like 1" evidence="9">
    <location>
        <begin position="19"/>
        <end position="652"/>
    </location>
</feature>
<dbReference type="SUPFAM" id="SSF55486">
    <property type="entry name" value="Metalloproteases ('zincins'), catalytic domain"/>
    <property type="match status" value="1"/>
</dbReference>
<evidence type="ECO:0000259" key="10">
    <source>
        <dbReference type="Pfam" id="PF01431"/>
    </source>
</evidence>
<dbReference type="PANTHER" id="PTHR11733">
    <property type="entry name" value="ZINC METALLOPROTEASE FAMILY M13 NEPRILYSIN-RELATED"/>
    <property type="match status" value="1"/>
</dbReference>
<dbReference type="InterPro" id="IPR042089">
    <property type="entry name" value="Peptidase_M13_dom_2"/>
</dbReference>
<dbReference type="RefSeq" id="XP_044316690.1">
    <property type="nucleotide sequence ID" value="XM_044460755.1"/>
</dbReference>
<keyword evidence="13" id="KW-1185">Reference proteome</keyword>
<evidence type="ECO:0000256" key="7">
    <source>
        <dbReference type="ARBA" id="ARBA00022833"/>
    </source>
</evidence>
<evidence type="ECO:0000256" key="3">
    <source>
        <dbReference type="ARBA" id="ARBA00007357"/>
    </source>
</evidence>
<keyword evidence="8" id="KW-0482">Metalloprotease</keyword>
<dbReference type="Gene3D" id="3.40.390.10">
    <property type="entry name" value="Collagenase (Catalytic Domain)"/>
    <property type="match status" value="1"/>
</dbReference>
<dbReference type="InterPro" id="IPR008753">
    <property type="entry name" value="Peptidase_M13_N"/>
</dbReference>
<keyword evidence="7" id="KW-0862">Zinc</keyword>
<organism evidence="12 13">
    <name type="scientific">Drosophila rhopaloa</name>
    <name type="common">Fruit fly</name>
    <dbReference type="NCBI Taxonomy" id="1041015"/>
    <lineage>
        <taxon>Eukaryota</taxon>
        <taxon>Metazoa</taxon>
        <taxon>Ecdysozoa</taxon>
        <taxon>Arthropoda</taxon>
        <taxon>Hexapoda</taxon>
        <taxon>Insecta</taxon>
        <taxon>Pterygota</taxon>
        <taxon>Neoptera</taxon>
        <taxon>Endopterygota</taxon>
        <taxon>Diptera</taxon>
        <taxon>Brachycera</taxon>
        <taxon>Muscomorpha</taxon>
        <taxon>Ephydroidea</taxon>
        <taxon>Drosophilidae</taxon>
        <taxon>Drosophila</taxon>
        <taxon>Sophophora</taxon>
    </lineage>
</organism>